<dbReference type="EMBL" id="CP029701">
    <property type="protein sequence ID" value="QHV62471.1"/>
    <property type="molecule type" value="Genomic_DNA"/>
</dbReference>
<evidence type="ECO:0000313" key="3">
    <source>
        <dbReference type="Proteomes" id="UP000642553"/>
    </source>
</evidence>
<dbReference type="AlphaFoldDB" id="A0AAE6W043"/>
<evidence type="ECO:0000313" key="2">
    <source>
        <dbReference type="EMBL" id="QHV62471.1"/>
    </source>
</evidence>
<dbReference type="Proteomes" id="UP000642553">
    <property type="component" value="Chromosome"/>
</dbReference>
<gene>
    <name evidence="2" type="ORF">DMI76_03380</name>
</gene>
<sequence length="68" mass="7843">MCTGFAPENKRRVMRRPAGSSFLRASGFSIPPDDTLPPCPCKEIFHDEHRSQETVKTRLDERRRSLVK</sequence>
<reference evidence="2" key="1">
    <citation type="submission" date="2018-05" db="EMBL/GenBank/DDBJ databases">
        <title>Complete genome sequnece of Akkermansia muciniphila EB-AMDK-40.</title>
        <authorList>
            <person name="Nam Y.-D."/>
            <person name="Chung W.-H."/>
            <person name="Park Y.S."/>
            <person name="Kang J."/>
        </authorList>
    </citation>
    <scope>NUCLEOTIDE SEQUENCE</scope>
    <source>
        <strain evidence="2">EB-AMDK-40</strain>
    </source>
</reference>
<evidence type="ECO:0000256" key="1">
    <source>
        <dbReference type="SAM" id="MobiDB-lite"/>
    </source>
</evidence>
<protein>
    <submittedName>
        <fullName evidence="2">Uncharacterized protein</fullName>
    </submittedName>
</protein>
<name>A0AAE6W043_9BACT</name>
<accession>A0AAE6W043</accession>
<proteinExistence type="predicted"/>
<feature type="region of interest" description="Disordered" evidence="1">
    <location>
        <begin position="1"/>
        <end position="26"/>
    </location>
</feature>
<organism evidence="2 3">
    <name type="scientific">Akkermansia massiliensis</name>
    <dbReference type="NCBI Taxonomy" id="2927224"/>
    <lineage>
        <taxon>Bacteria</taxon>
        <taxon>Pseudomonadati</taxon>
        <taxon>Verrucomicrobiota</taxon>
        <taxon>Verrucomicrobiia</taxon>
        <taxon>Verrucomicrobiales</taxon>
        <taxon>Akkermansiaceae</taxon>
        <taxon>Akkermansia</taxon>
    </lineage>
</organism>